<keyword evidence="1" id="KW-0732">Signal</keyword>
<evidence type="ECO:0008006" key="4">
    <source>
        <dbReference type="Google" id="ProtNLM"/>
    </source>
</evidence>
<organism evidence="2 3">
    <name type="scientific">Streptomyces badius</name>
    <dbReference type="NCBI Taxonomy" id="1941"/>
    <lineage>
        <taxon>Bacteria</taxon>
        <taxon>Bacillati</taxon>
        <taxon>Actinomycetota</taxon>
        <taxon>Actinomycetes</taxon>
        <taxon>Kitasatosporales</taxon>
        <taxon>Streptomycetaceae</taxon>
        <taxon>Streptomyces</taxon>
    </lineage>
</organism>
<accession>A0ABQ2SWD4</accession>
<evidence type="ECO:0000313" key="3">
    <source>
        <dbReference type="Proteomes" id="UP000659767"/>
    </source>
</evidence>
<evidence type="ECO:0000256" key="1">
    <source>
        <dbReference type="SAM" id="SignalP"/>
    </source>
</evidence>
<feature type="signal peptide" evidence="1">
    <location>
        <begin position="1"/>
        <end position="31"/>
    </location>
</feature>
<dbReference type="Proteomes" id="UP000659767">
    <property type="component" value="Unassembled WGS sequence"/>
</dbReference>
<dbReference type="InterPro" id="IPR011473">
    <property type="entry name" value="DUF1579"/>
</dbReference>
<sequence>MTTAPAHRSRFRSLAALAGALALVASGSTTAQGLQADPGSGGTGAGPAPGLAFLLGDFRCAYTDFTLAEPVTVNVDWNTEETLGGAFYEMHLTGATPPFEGRWVFGRNAVDDTFVSFYWDTWGNTGTATSEGWNRNGTLRFKGPYVTPAGHLASKDEFRIVDADRFTDDAFVKFPGGQWKAISHVDCRRN</sequence>
<evidence type="ECO:0000313" key="2">
    <source>
        <dbReference type="EMBL" id="GGS42613.1"/>
    </source>
</evidence>
<reference evidence="3" key="1">
    <citation type="journal article" date="2019" name="Int. J. Syst. Evol. Microbiol.">
        <title>The Global Catalogue of Microorganisms (GCM) 10K type strain sequencing project: providing services to taxonomists for standard genome sequencing and annotation.</title>
        <authorList>
            <consortium name="The Broad Institute Genomics Platform"/>
            <consortium name="The Broad Institute Genome Sequencing Center for Infectious Disease"/>
            <person name="Wu L."/>
            <person name="Ma J."/>
        </authorList>
    </citation>
    <scope>NUCLEOTIDE SEQUENCE [LARGE SCALE GENOMIC DNA]</scope>
    <source>
        <strain evidence="3">JCM 4350</strain>
    </source>
</reference>
<comment type="caution">
    <text evidence="2">The sequence shown here is derived from an EMBL/GenBank/DDBJ whole genome shotgun (WGS) entry which is preliminary data.</text>
</comment>
<keyword evidence="3" id="KW-1185">Reference proteome</keyword>
<name>A0ABQ2SWD4_STRBA</name>
<feature type="chain" id="PRO_5046416318" description="DUF1579 domain-containing protein" evidence="1">
    <location>
        <begin position="32"/>
        <end position="190"/>
    </location>
</feature>
<gene>
    <name evidence="2" type="ORF">GCM10010253_15990</name>
</gene>
<proteinExistence type="predicted"/>
<dbReference type="Pfam" id="PF07617">
    <property type="entry name" value="DUF1579"/>
    <property type="match status" value="1"/>
</dbReference>
<dbReference type="EMBL" id="BMSZ01000003">
    <property type="protein sequence ID" value="GGS42613.1"/>
    <property type="molecule type" value="Genomic_DNA"/>
</dbReference>
<protein>
    <recommendedName>
        <fullName evidence="4">DUF1579 domain-containing protein</fullName>
    </recommendedName>
</protein>
<dbReference type="RefSeq" id="WP_199887781.1">
    <property type="nucleotide sequence ID" value="NZ_BMSZ01000003.1"/>
</dbReference>